<feature type="compositionally biased region" description="Basic and acidic residues" evidence="1">
    <location>
        <begin position="88"/>
        <end position="97"/>
    </location>
</feature>
<dbReference type="EMBL" id="LVLJ01001380">
    <property type="protein sequence ID" value="OAE29873.1"/>
    <property type="molecule type" value="Genomic_DNA"/>
</dbReference>
<dbReference type="Proteomes" id="UP000077202">
    <property type="component" value="Unassembled WGS sequence"/>
</dbReference>
<gene>
    <name evidence="3" type="ORF">AXG93_773s1120</name>
    <name evidence="2" type="ORF">Mp_1g17620</name>
</gene>
<keyword evidence="4" id="KW-1185">Reference proteome</keyword>
<reference evidence="3 4" key="1">
    <citation type="submission" date="2016-03" db="EMBL/GenBank/DDBJ databases">
        <title>Mechanisms controlling the formation of the plant cell surface in tip-growing cells are functionally conserved among land plants.</title>
        <authorList>
            <person name="Honkanen S."/>
            <person name="Jones V.A."/>
            <person name="Morieri G."/>
            <person name="Champion C."/>
            <person name="Hetherington A.J."/>
            <person name="Kelly S."/>
            <person name="Saint-Marcoux D."/>
            <person name="Proust H."/>
            <person name="Prescott H."/>
            <person name="Dolan L."/>
        </authorList>
    </citation>
    <scope>NUCLEOTIDE SEQUENCE [LARGE SCALE GENOMIC DNA]</scope>
    <source>
        <strain evidence="4">cv. Tak-1 and cv. Tak-2</strain>
        <tissue evidence="3">Whole gametophyte</tissue>
    </source>
</reference>
<feature type="compositionally biased region" description="Basic and acidic residues" evidence="1">
    <location>
        <begin position="149"/>
        <end position="167"/>
    </location>
</feature>
<dbReference type="AlphaFoldDB" id="A0A176WAZ0"/>
<dbReference type="Proteomes" id="UP001162541">
    <property type="component" value="Chromosome 1"/>
</dbReference>
<evidence type="ECO:0000313" key="3">
    <source>
        <dbReference type="EMBL" id="OAE29873.1"/>
    </source>
</evidence>
<evidence type="ECO:0000313" key="4">
    <source>
        <dbReference type="Proteomes" id="UP000077202"/>
    </source>
</evidence>
<name>A0A176WAZ0_MARPO</name>
<evidence type="ECO:0000313" key="2">
    <source>
        <dbReference type="EMBL" id="BBM98967.1"/>
    </source>
</evidence>
<feature type="region of interest" description="Disordered" evidence="1">
    <location>
        <begin position="50"/>
        <end position="101"/>
    </location>
</feature>
<reference evidence="5" key="3">
    <citation type="journal article" date="2020" name="Curr. Biol.">
        <title>Chromatin organization in early land plants reveals an ancestral association between H3K27me3, transposons, and constitutive heterochromatin.</title>
        <authorList>
            <person name="Montgomery S.A."/>
            <person name="Tanizawa Y."/>
            <person name="Galik B."/>
            <person name="Wang N."/>
            <person name="Ito T."/>
            <person name="Mochizuki T."/>
            <person name="Akimcheva S."/>
            <person name="Bowman J.L."/>
            <person name="Cognat V."/>
            <person name="Marechal-Drouard L."/>
            <person name="Ekker H."/>
            <person name="Hong S.F."/>
            <person name="Kohchi T."/>
            <person name="Lin S.S."/>
            <person name="Liu L.D."/>
            <person name="Nakamura Y."/>
            <person name="Valeeva L.R."/>
            <person name="Shakirov E.V."/>
            <person name="Shippen D.E."/>
            <person name="Wei W.L."/>
            <person name="Yagura M."/>
            <person name="Yamaoka S."/>
            <person name="Yamato K.T."/>
            <person name="Liu C."/>
            <person name="Berger F."/>
        </authorList>
    </citation>
    <scope>NUCLEOTIDE SEQUENCE [LARGE SCALE GENOMIC DNA]</scope>
    <source>
        <strain evidence="5">Tak-1</strain>
    </source>
</reference>
<reference evidence="2" key="2">
    <citation type="journal article" date="2019" name="Curr. Biol.">
        <title>Chromatin organization in early land plants reveals an ancestral association between H3K27me3, transposons, and constitutive heterochromatin.</title>
        <authorList>
            <person name="Montgomery S.A."/>
            <person name="Tanizawa Y."/>
            <person name="Galik B."/>
            <person name="Wang N."/>
            <person name="Ito T."/>
            <person name="Mochizuki T."/>
            <person name="Akimcheva S."/>
            <person name="Bowman J."/>
            <person name="Cognat V."/>
            <person name="Drouard L."/>
            <person name="Ekker H."/>
            <person name="Houng S."/>
            <person name="Kohchi T."/>
            <person name="Lin S."/>
            <person name="Liu L.D."/>
            <person name="Nakamura Y."/>
            <person name="Valeeva L.R."/>
            <person name="Shakirov E.V."/>
            <person name="Shippen D.E."/>
            <person name="Wei W."/>
            <person name="Yagura M."/>
            <person name="Yamaoka S."/>
            <person name="Yamato K.T."/>
            <person name="Liu C."/>
            <person name="Berger F."/>
        </authorList>
    </citation>
    <scope>NUCLEOTIDE SEQUENCE [LARGE SCALE GENOMIC DNA]</scope>
    <source>
        <strain evidence="2">Tak-1</strain>
    </source>
</reference>
<dbReference type="EMBL" id="AP019866">
    <property type="protein sequence ID" value="BBM98967.1"/>
    <property type="molecule type" value="Genomic_DNA"/>
</dbReference>
<evidence type="ECO:0000313" key="5">
    <source>
        <dbReference type="Proteomes" id="UP001162541"/>
    </source>
</evidence>
<organism evidence="3 4">
    <name type="scientific">Marchantia polymorpha subsp. ruderalis</name>
    <dbReference type="NCBI Taxonomy" id="1480154"/>
    <lineage>
        <taxon>Eukaryota</taxon>
        <taxon>Viridiplantae</taxon>
        <taxon>Streptophyta</taxon>
        <taxon>Embryophyta</taxon>
        <taxon>Marchantiophyta</taxon>
        <taxon>Marchantiopsida</taxon>
        <taxon>Marchantiidae</taxon>
        <taxon>Marchantiales</taxon>
        <taxon>Marchantiaceae</taxon>
        <taxon>Marchantia</taxon>
    </lineage>
</organism>
<evidence type="ECO:0000256" key="1">
    <source>
        <dbReference type="SAM" id="MobiDB-lite"/>
    </source>
</evidence>
<proteinExistence type="predicted"/>
<sequence length="183" mass="20260">MEENDISRDGLTILALGRIMSDRKRAGVGKKAHICLKLHTTSATSILSALAKGGEGQSRGKGKTRGSTPGRGLSESSRDETQGQGQGRKGDERREECGAGARTQKCRLLVHCTERANGTLTIEDKGAREGFDDARCRWRWKRRRSEEVERKKRLTRAEEAERARDGDFSLSGEEWSGVGREIC</sequence>
<feature type="region of interest" description="Disordered" evidence="1">
    <location>
        <begin position="149"/>
        <end position="183"/>
    </location>
</feature>
<protein>
    <submittedName>
        <fullName evidence="3">Uncharacterized protein</fullName>
    </submittedName>
</protein>
<accession>A0A176WAZ0</accession>